<dbReference type="Pfam" id="PF06197">
    <property type="entry name" value="DUF998"/>
    <property type="match status" value="1"/>
</dbReference>
<feature type="transmembrane region" description="Helical" evidence="2">
    <location>
        <begin position="26"/>
        <end position="50"/>
    </location>
</feature>
<organism evidence="3 4">
    <name type="scientific">Georgenia faecalis</name>
    <dbReference type="NCBI Taxonomy" id="2483799"/>
    <lineage>
        <taxon>Bacteria</taxon>
        <taxon>Bacillati</taxon>
        <taxon>Actinomycetota</taxon>
        <taxon>Actinomycetes</taxon>
        <taxon>Micrococcales</taxon>
        <taxon>Bogoriellaceae</taxon>
        <taxon>Georgenia</taxon>
    </lineage>
</organism>
<reference evidence="4" key="1">
    <citation type="journal article" date="2019" name="Int. J. Syst. Evol. Microbiol.">
        <title>The Global Catalogue of Microorganisms (GCM) 10K type strain sequencing project: providing services to taxonomists for standard genome sequencing and annotation.</title>
        <authorList>
            <consortium name="The Broad Institute Genomics Platform"/>
            <consortium name="The Broad Institute Genome Sequencing Center for Infectious Disease"/>
            <person name="Wu L."/>
            <person name="Ma J."/>
        </authorList>
    </citation>
    <scope>NUCLEOTIDE SEQUENCE [LARGE SCALE GENOMIC DNA]</scope>
    <source>
        <strain evidence="4">JCM 3369</strain>
    </source>
</reference>
<protein>
    <submittedName>
        <fullName evidence="3">DUF998 domain-containing protein</fullName>
    </submittedName>
</protein>
<comment type="caution">
    <text evidence="3">The sequence shown here is derived from an EMBL/GenBank/DDBJ whole genome shotgun (WGS) entry which is preliminary data.</text>
</comment>
<dbReference type="Proteomes" id="UP001595955">
    <property type="component" value="Unassembled WGS sequence"/>
</dbReference>
<keyword evidence="2" id="KW-0812">Transmembrane</keyword>
<dbReference type="RefSeq" id="WP_122824662.1">
    <property type="nucleotide sequence ID" value="NZ_CP033325.1"/>
</dbReference>
<proteinExistence type="predicted"/>
<keyword evidence="4" id="KW-1185">Reference proteome</keyword>
<evidence type="ECO:0000313" key="4">
    <source>
        <dbReference type="Proteomes" id="UP001595955"/>
    </source>
</evidence>
<feature type="region of interest" description="Disordered" evidence="1">
    <location>
        <begin position="1"/>
        <end position="20"/>
    </location>
</feature>
<evidence type="ECO:0000256" key="1">
    <source>
        <dbReference type="SAM" id="MobiDB-lite"/>
    </source>
</evidence>
<evidence type="ECO:0000313" key="3">
    <source>
        <dbReference type="EMBL" id="MFC4556544.1"/>
    </source>
</evidence>
<name>A0ABV9DCM5_9MICO</name>
<dbReference type="EMBL" id="JBHSGF010000014">
    <property type="protein sequence ID" value="MFC4556544.1"/>
    <property type="molecule type" value="Genomic_DNA"/>
</dbReference>
<feature type="transmembrane region" description="Helical" evidence="2">
    <location>
        <begin position="177"/>
        <end position="199"/>
    </location>
</feature>
<keyword evidence="2" id="KW-1133">Transmembrane helix</keyword>
<feature type="transmembrane region" description="Helical" evidence="2">
    <location>
        <begin position="87"/>
        <end position="109"/>
    </location>
</feature>
<gene>
    <name evidence="3" type="ORF">ACFO3F_14945</name>
</gene>
<dbReference type="InterPro" id="IPR009339">
    <property type="entry name" value="DUF998"/>
</dbReference>
<keyword evidence="2" id="KW-0472">Membrane</keyword>
<feature type="transmembrane region" description="Helical" evidence="2">
    <location>
        <begin position="118"/>
        <end position="139"/>
    </location>
</feature>
<feature type="transmembrane region" description="Helical" evidence="2">
    <location>
        <begin position="151"/>
        <end position="170"/>
    </location>
</feature>
<accession>A0ABV9DCM5</accession>
<sequence>MAPARTGGQVPSTKASPRGADDGHRLALVLGASAWLVQPLYVVAELVAAARSSAPYSLLDQTISDLGATTCTSIDYPYGAVEVCSPLHALVNGSFIVFGLLLAVGAVLLRRFLPRPRLAAASTVAWVVAGLSSVATGFVPVDRDLDLHSVAALPSLFAMPIALLLLAGCLRRMAPGLGTATAVVGLASLAGSVVFLVTATSPELGGVWERLGFWPSYLWLPVVALVLLRRARASRG</sequence>
<evidence type="ECO:0000256" key="2">
    <source>
        <dbReference type="SAM" id="Phobius"/>
    </source>
</evidence>
<feature type="transmembrane region" description="Helical" evidence="2">
    <location>
        <begin position="211"/>
        <end position="228"/>
    </location>
</feature>